<accession>A0A0U2RX64</accession>
<dbReference type="GO" id="GO:0000976">
    <property type="term" value="F:transcription cis-regulatory region binding"/>
    <property type="evidence" value="ECO:0007669"/>
    <property type="project" value="TreeGrafter"/>
</dbReference>
<dbReference type="Gene3D" id="4.10.280.10">
    <property type="entry name" value="Helix-loop-helix DNA-binding domain"/>
    <property type="match status" value="1"/>
</dbReference>
<dbReference type="SUPFAM" id="SSF47459">
    <property type="entry name" value="HLH, helix-loop-helix DNA-binding domain"/>
    <property type="match status" value="1"/>
</dbReference>
<evidence type="ECO:0000256" key="5">
    <source>
        <dbReference type="RuleBase" id="RU369104"/>
    </source>
</evidence>
<dbReference type="InterPro" id="IPR036638">
    <property type="entry name" value="HLH_DNA-bd_sf"/>
</dbReference>
<feature type="region of interest" description="Disordered" evidence="7">
    <location>
        <begin position="462"/>
        <end position="519"/>
    </location>
</feature>
<dbReference type="InterPro" id="IPR054502">
    <property type="entry name" value="bHLH-TF_ACT-like_plant"/>
</dbReference>
<dbReference type="FunFam" id="4.10.280.10:FF:000078">
    <property type="entry name" value="Transcription factor bHLH13"/>
    <property type="match status" value="1"/>
</dbReference>
<keyword evidence="4 5" id="KW-0539">Nucleus</keyword>
<evidence type="ECO:0000256" key="4">
    <source>
        <dbReference type="ARBA" id="ARBA00023242"/>
    </source>
</evidence>
<evidence type="ECO:0000256" key="7">
    <source>
        <dbReference type="SAM" id="MobiDB-lite"/>
    </source>
</evidence>
<feature type="compositionally biased region" description="Basic and acidic residues" evidence="7">
    <location>
        <begin position="506"/>
        <end position="519"/>
    </location>
</feature>
<evidence type="ECO:0000256" key="1">
    <source>
        <dbReference type="ARBA" id="ARBA00004123"/>
    </source>
</evidence>
<evidence type="ECO:0000259" key="8">
    <source>
        <dbReference type="PROSITE" id="PS50888"/>
    </source>
</evidence>
<dbReference type="InterPro" id="IPR011598">
    <property type="entry name" value="bHLH_dom"/>
</dbReference>
<feature type="region of interest" description="Disordered" evidence="7">
    <location>
        <begin position="421"/>
        <end position="449"/>
    </location>
</feature>
<organism evidence="9">
    <name type="scientific">Prunus pseudocerasus</name>
    <name type="common">Chinese sour cherry</name>
    <dbReference type="NCBI Taxonomy" id="151439"/>
    <lineage>
        <taxon>Eukaryota</taxon>
        <taxon>Viridiplantae</taxon>
        <taxon>Streptophyta</taxon>
        <taxon>Embryophyta</taxon>
        <taxon>Tracheophyta</taxon>
        <taxon>Spermatophyta</taxon>
        <taxon>Magnoliopsida</taxon>
        <taxon>eudicotyledons</taxon>
        <taxon>Gunneridae</taxon>
        <taxon>Pentapetalae</taxon>
        <taxon>rosids</taxon>
        <taxon>fabids</taxon>
        <taxon>Rosales</taxon>
        <taxon>Rosaceae</taxon>
        <taxon>Amygdaloideae</taxon>
        <taxon>Amygdaleae</taxon>
        <taxon>Prunus</taxon>
    </lineage>
</organism>
<evidence type="ECO:0000256" key="2">
    <source>
        <dbReference type="ARBA" id="ARBA00023015"/>
    </source>
</evidence>
<sequence length="690" mass="75389">MTDYRIPPTMNLWTDDNASLMEAFMSSSDLTSFWATPSAQTTPQPAHPQAQPQSSASTSDYPKAAAVAQSQPSITPFNQETLMQRLQALIEGARESWTYAIFWQSSYDYSGGTVLGWGEGFYKDERDKGKAKAKTTTSAADQEYRKKVLRELNSLISGADTSADDAVVDQEVTDTEWFFLVSMTQSFVPGGGLPGQAFFHSTPVWVAGTDRLAASQCERARQGQAFGLQTMVCVPTANGVVELGSTELIYQSSDLTNKVRVLFNFNNLEVGSWPMGGGGADQGENDPSSLWINDPSSTTIEVKDPVNMAPVTSAPTSTSTQPVSKPIQFESHQPSSSSLSENPSAIQLQQSQLQQQQVQQQTQSFFTRELNFSDYGYDGNSVKNSNSNSHSLKPESGEILSFGESKRSSYSANGKLFSGHSQIAAAEDNNSKKKRSPPSRGSNDEGILSFSSGVILPSSGVVKSGGGGAADSDHSDLEASVVRETDSSRVVDPEKRPRKRGRKPANGREEPLNHVEAERQRREKLNQRFYALRAVVPNVSKMDKASLLGDAISYINELKAKLQTTESDKEDLQKQLESMNQDLGCKDSSSLSDQDLKMSKHQASSKLIDLDIDVKIIGWDAMIRIQCCKKNHPAARLMASLKELDLDVHHASISVVNDLMIQQATVKMGSRIYTQDQLRLALSSIIGDSR</sequence>
<dbReference type="PROSITE" id="PS50888">
    <property type="entry name" value="BHLH"/>
    <property type="match status" value="1"/>
</dbReference>
<reference evidence="9" key="1">
    <citation type="submission" date="2015-01" db="EMBL/GenBank/DDBJ databases">
        <title>Analysis of basic/helix-loop-helix transcription factor during dormancy transition of Chinese cherry (Prunus pseudocerasus).</title>
        <authorList>
            <person name="Guo W."/>
            <person name="Wang Y."/>
            <person name="Shao X."/>
            <person name="Zhu Y."/>
            <person name="Chen W."/>
            <person name="Li Y."/>
        </authorList>
    </citation>
    <scope>NUCLEOTIDE SEQUENCE</scope>
    <source>
        <strain evidence="9">Unigene17979</strain>
    </source>
</reference>
<dbReference type="CDD" id="cd11449">
    <property type="entry name" value="bHLH_AtAIB_like"/>
    <property type="match status" value="1"/>
</dbReference>
<dbReference type="PANTHER" id="PTHR11514">
    <property type="entry name" value="MYC"/>
    <property type="match status" value="1"/>
</dbReference>
<keyword evidence="6" id="KW-0175">Coiled coil</keyword>
<dbReference type="GO" id="GO:0046983">
    <property type="term" value="F:protein dimerization activity"/>
    <property type="evidence" value="ECO:0007669"/>
    <property type="project" value="InterPro"/>
</dbReference>
<dbReference type="SMART" id="SM00353">
    <property type="entry name" value="HLH"/>
    <property type="match status" value="1"/>
</dbReference>
<dbReference type="Pfam" id="PF14215">
    <property type="entry name" value="bHLH-MYC_N"/>
    <property type="match status" value="1"/>
</dbReference>
<proteinExistence type="evidence at transcript level"/>
<feature type="region of interest" description="Disordered" evidence="7">
    <location>
        <begin position="276"/>
        <end position="348"/>
    </location>
</feature>
<feature type="compositionally biased region" description="Low complexity" evidence="7">
    <location>
        <begin position="35"/>
        <end position="59"/>
    </location>
</feature>
<protein>
    <recommendedName>
        <fullName evidence="5">Transcription factor</fullName>
        <shortName evidence="5">bHLH transcription factor</shortName>
    </recommendedName>
    <alternativeName>
        <fullName evidence="5">Basic helix-loop-helix protein</fullName>
    </alternativeName>
</protein>
<evidence type="ECO:0000256" key="6">
    <source>
        <dbReference type="SAM" id="Coils"/>
    </source>
</evidence>
<dbReference type="GO" id="GO:0003700">
    <property type="term" value="F:DNA-binding transcription factor activity"/>
    <property type="evidence" value="ECO:0007669"/>
    <property type="project" value="InterPro"/>
</dbReference>
<dbReference type="PANTHER" id="PTHR11514:SF43">
    <property type="entry name" value="TRANSCRIPTION FACTOR MYC2"/>
    <property type="match status" value="1"/>
</dbReference>
<evidence type="ECO:0000313" key="9">
    <source>
        <dbReference type="EMBL" id="ALN42127.1"/>
    </source>
</evidence>
<dbReference type="InterPro" id="IPR025610">
    <property type="entry name" value="MYC/MYB_N"/>
</dbReference>
<feature type="coiled-coil region" evidence="6">
    <location>
        <begin position="555"/>
        <end position="582"/>
    </location>
</feature>
<keyword evidence="3 5" id="KW-0804">Transcription</keyword>
<feature type="compositionally biased region" description="Basic and acidic residues" evidence="7">
    <location>
        <begin position="471"/>
        <end position="495"/>
    </location>
</feature>
<feature type="compositionally biased region" description="Polar residues" evidence="7">
    <location>
        <begin position="285"/>
        <end position="300"/>
    </location>
</feature>
<dbReference type="AlphaFoldDB" id="A0A0U2RX64"/>
<dbReference type="Pfam" id="PF22754">
    <property type="entry name" value="bHLH-TF_ACT-like_plant"/>
    <property type="match status" value="1"/>
</dbReference>
<keyword evidence="2 5" id="KW-0805">Transcription regulation</keyword>
<evidence type="ECO:0000256" key="3">
    <source>
        <dbReference type="ARBA" id="ARBA00023163"/>
    </source>
</evidence>
<dbReference type="EMBL" id="KP689418">
    <property type="protein sequence ID" value="ALN42127.1"/>
    <property type="molecule type" value="mRNA"/>
</dbReference>
<dbReference type="Pfam" id="PF00010">
    <property type="entry name" value="HLH"/>
    <property type="match status" value="1"/>
</dbReference>
<comment type="subcellular location">
    <subcellularLocation>
        <location evidence="1 5">Nucleus</location>
    </subcellularLocation>
</comment>
<dbReference type="InterPro" id="IPR045084">
    <property type="entry name" value="AIB/MYC-like"/>
</dbReference>
<feature type="domain" description="BHLH" evidence="8">
    <location>
        <begin position="509"/>
        <end position="558"/>
    </location>
</feature>
<feature type="compositionally biased region" description="Basic residues" evidence="7">
    <location>
        <begin position="496"/>
        <end position="505"/>
    </location>
</feature>
<name>A0A0U2RX64_9ROSA</name>
<feature type="compositionally biased region" description="Low complexity" evidence="7">
    <location>
        <begin position="309"/>
        <end position="348"/>
    </location>
</feature>
<feature type="region of interest" description="Disordered" evidence="7">
    <location>
        <begin position="35"/>
        <end position="72"/>
    </location>
</feature>
<dbReference type="GO" id="GO:0005634">
    <property type="term" value="C:nucleus"/>
    <property type="evidence" value="ECO:0007669"/>
    <property type="project" value="UniProtKB-SubCell"/>
</dbReference>